<dbReference type="FunFam" id="1.10.3720.10:FF:000033">
    <property type="entry name" value="Polar amino acid ABC transporter permease"/>
    <property type="match status" value="1"/>
</dbReference>
<evidence type="ECO:0000256" key="4">
    <source>
        <dbReference type="ARBA" id="ARBA00016506"/>
    </source>
</evidence>
<evidence type="ECO:0000256" key="9">
    <source>
        <dbReference type="ARBA" id="ARBA00022989"/>
    </source>
</evidence>
<feature type="transmembrane region" description="Helical" evidence="11">
    <location>
        <begin position="207"/>
        <end position="226"/>
    </location>
</feature>
<feature type="transmembrane region" description="Helical" evidence="11">
    <location>
        <begin position="307"/>
        <end position="329"/>
    </location>
</feature>
<evidence type="ECO:0000256" key="3">
    <source>
        <dbReference type="ARBA" id="ARBA00010072"/>
    </source>
</evidence>
<dbReference type="PANTHER" id="PTHR30614:SF20">
    <property type="entry name" value="GLUTAMINE TRANSPORT SYSTEM PERMEASE PROTEIN GLNP"/>
    <property type="match status" value="1"/>
</dbReference>
<evidence type="ECO:0000256" key="11">
    <source>
        <dbReference type="RuleBase" id="RU363032"/>
    </source>
</evidence>
<evidence type="ECO:0000256" key="5">
    <source>
        <dbReference type="ARBA" id="ARBA00022448"/>
    </source>
</evidence>
<gene>
    <name evidence="13" type="ORF">DPRO_0062</name>
</gene>
<reference evidence="14" key="1">
    <citation type="submission" date="2017-09" db="EMBL/GenBank/DDBJ databases">
        <authorList>
            <person name="Regsiter A."/>
            <person name="William W."/>
        </authorList>
    </citation>
    <scope>NUCLEOTIDE SEQUENCE [LARGE SCALE GENOMIC DNA]</scope>
    <source>
        <strain evidence="14">500-1</strain>
    </source>
</reference>
<evidence type="ECO:0000256" key="1">
    <source>
        <dbReference type="ARBA" id="ARBA00003159"/>
    </source>
</evidence>
<keyword evidence="5 11" id="KW-0813">Transport</keyword>
<feature type="transmembrane region" description="Helical" evidence="11">
    <location>
        <begin position="165"/>
        <end position="187"/>
    </location>
</feature>
<dbReference type="SUPFAM" id="SSF161098">
    <property type="entry name" value="MetI-like"/>
    <property type="match status" value="1"/>
</dbReference>
<keyword evidence="8" id="KW-0029">Amino-acid transport</keyword>
<evidence type="ECO:0000256" key="8">
    <source>
        <dbReference type="ARBA" id="ARBA00022970"/>
    </source>
</evidence>
<protein>
    <recommendedName>
        <fullName evidence="4">Putative glutamine transport system permease protein GlnP</fullName>
    </recommendedName>
</protein>
<comment type="similarity">
    <text evidence="3">Belongs to the binding-protein-dependent transport system permease family. HisMQ subfamily.</text>
</comment>
<comment type="subcellular location">
    <subcellularLocation>
        <location evidence="2">Cell inner membrane</location>
        <topology evidence="2">Multi-pass membrane protein</topology>
    </subcellularLocation>
    <subcellularLocation>
        <location evidence="11">Cell membrane</location>
        <topology evidence="11">Multi-pass membrane protein</topology>
    </subcellularLocation>
</comment>
<dbReference type="RefSeq" id="WP_097010277.1">
    <property type="nucleotide sequence ID" value="NZ_LT907975.1"/>
</dbReference>
<evidence type="ECO:0000256" key="10">
    <source>
        <dbReference type="ARBA" id="ARBA00023136"/>
    </source>
</evidence>
<dbReference type="PROSITE" id="PS50928">
    <property type="entry name" value="ABC_TM1"/>
    <property type="match status" value="1"/>
</dbReference>
<evidence type="ECO:0000313" key="13">
    <source>
        <dbReference type="EMBL" id="SOB56939.1"/>
    </source>
</evidence>
<dbReference type="GO" id="GO:0043190">
    <property type="term" value="C:ATP-binding cassette (ABC) transporter complex"/>
    <property type="evidence" value="ECO:0007669"/>
    <property type="project" value="InterPro"/>
</dbReference>
<keyword evidence="6" id="KW-1003">Cell membrane</keyword>
<dbReference type="Proteomes" id="UP000219215">
    <property type="component" value="Chromosome DPRO"/>
</dbReference>
<dbReference type="GO" id="GO:0022857">
    <property type="term" value="F:transmembrane transporter activity"/>
    <property type="evidence" value="ECO:0007669"/>
    <property type="project" value="InterPro"/>
</dbReference>
<feature type="transmembrane region" description="Helical" evidence="11">
    <location>
        <begin position="129"/>
        <end position="153"/>
    </location>
</feature>
<feature type="transmembrane region" description="Helical" evidence="11">
    <location>
        <begin position="21"/>
        <end position="38"/>
    </location>
</feature>
<dbReference type="EMBL" id="LT907975">
    <property type="protein sequence ID" value="SOB56939.1"/>
    <property type="molecule type" value="Genomic_DNA"/>
</dbReference>
<keyword evidence="9 11" id="KW-1133">Transmembrane helix</keyword>
<dbReference type="InterPro" id="IPR035906">
    <property type="entry name" value="MetI-like_sf"/>
</dbReference>
<dbReference type="Gene3D" id="1.10.3720.10">
    <property type="entry name" value="MetI-like"/>
    <property type="match status" value="1"/>
</dbReference>
<dbReference type="InterPro" id="IPR043429">
    <property type="entry name" value="ArtM/GltK/GlnP/TcyL/YhdX-like"/>
</dbReference>
<evidence type="ECO:0000313" key="14">
    <source>
        <dbReference type="Proteomes" id="UP000219215"/>
    </source>
</evidence>
<dbReference type="AlphaFoldDB" id="A0A2C8F319"/>
<name>A0A2C8F319_9BACT</name>
<keyword evidence="10 11" id="KW-0472">Membrane</keyword>
<dbReference type="CDD" id="cd06261">
    <property type="entry name" value="TM_PBP2"/>
    <property type="match status" value="1"/>
</dbReference>
<organism evidence="13 14">
    <name type="scientific">Pseudodesulfovibrio profundus</name>
    <dbReference type="NCBI Taxonomy" id="57320"/>
    <lineage>
        <taxon>Bacteria</taxon>
        <taxon>Pseudomonadati</taxon>
        <taxon>Thermodesulfobacteriota</taxon>
        <taxon>Desulfovibrionia</taxon>
        <taxon>Desulfovibrionales</taxon>
        <taxon>Desulfovibrionaceae</taxon>
    </lineage>
</organism>
<dbReference type="InterPro" id="IPR000515">
    <property type="entry name" value="MetI-like"/>
</dbReference>
<feature type="domain" description="ABC transmembrane type-1" evidence="12">
    <location>
        <begin position="129"/>
        <end position="326"/>
    </location>
</feature>
<dbReference type="NCBIfam" id="TIGR01726">
    <property type="entry name" value="HEQRo_perm_3TM"/>
    <property type="match status" value="1"/>
</dbReference>
<accession>A0A2C8F319</accession>
<proteinExistence type="inferred from homology"/>
<dbReference type="PANTHER" id="PTHR30614">
    <property type="entry name" value="MEMBRANE COMPONENT OF AMINO ACID ABC TRANSPORTER"/>
    <property type="match status" value="1"/>
</dbReference>
<dbReference type="OrthoDB" id="5470298at2"/>
<evidence type="ECO:0000256" key="2">
    <source>
        <dbReference type="ARBA" id="ARBA00004429"/>
    </source>
</evidence>
<evidence type="ECO:0000259" key="12">
    <source>
        <dbReference type="PROSITE" id="PS50928"/>
    </source>
</evidence>
<dbReference type="GO" id="GO:0006865">
    <property type="term" value="P:amino acid transport"/>
    <property type="evidence" value="ECO:0007669"/>
    <property type="project" value="UniProtKB-KW"/>
</dbReference>
<comment type="function">
    <text evidence="1">Part of the binding-protein-dependent transport system for glutamine; probably responsible for the translocation of the substrate across the membrane.</text>
</comment>
<keyword evidence="14" id="KW-1185">Reference proteome</keyword>
<evidence type="ECO:0000256" key="6">
    <source>
        <dbReference type="ARBA" id="ARBA00022475"/>
    </source>
</evidence>
<evidence type="ECO:0000256" key="7">
    <source>
        <dbReference type="ARBA" id="ARBA00022692"/>
    </source>
</evidence>
<dbReference type="KEGG" id="pprf:DPRO_0062"/>
<dbReference type="InterPro" id="IPR010065">
    <property type="entry name" value="AA_ABC_transptr_permease_3TM"/>
</dbReference>
<sequence>MTDTEKTVTPKEFDKNLFWKIVYVVLLIGTCAGFYWATTQTDYIWRWNRLPRYFYYMETVEVRAEIEGEVTSITQKGDDSVIIIGGAGDSEYYTVPGSNLLVSEGDFIYMGDTVGSYDEWRMGLLLEGLLITIEVSLVSIFFGILLGLFTGLARISTNPCLKWSAITYIELIRGTPLLVQIMIWYFVLGTIINNLLLQMGLFQIPELWFGIASLAIFAGAYVAEIVRAGIQSIHKGQMEAARSLGMTKAKAMVKIILPQAFKRILPPLAGQFISLIKDSSLLGMIAIRELTKATREAVTTSLMPYELWFLCGVMYLVLTFSLSMFVQYLEKRTAEA</sequence>
<dbReference type="Pfam" id="PF00528">
    <property type="entry name" value="BPD_transp_1"/>
    <property type="match status" value="1"/>
</dbReference>
<keyword evidence="7 11" id="KW-0812">Transmembrane</keyword>